<evidence type="ECO:0000313" key="4">
    <source>
        <dbReference type="Ensembl" id="ENSFCTP00005017149.1"/>
    </source>
</evidence>
<dbReference type="Proteomes" id="UP000823872">
    <property type="component" value="Chromosome D3"/>
</dbReference>
<organism evidence="4 5">
    <name type="scientific">Felis catus</name>
    <name type="common">Cat</name>
    <name type="synonym">Felis silvestris catus</name>
    <dbReference type="NCBI Taxonomy" id="9685"/>
    <lineage>
        <taxon>Eukaryota</taxon>
        <taxon>Metazoa</taxon>
        <taxon>Chordata</taxon>
        <taxon>Craniata</taxon>
        <taxon>Vertebrata</taxon>
        <taxon>Euteleostomi</taxon>
        <taxon>Mammalia</taxon>
        <taxon>Eutheria</taxon>
        <taxon>Laurasiatheria</taxon>
        <taxon>Carnivora</taxon>
        <taxon>Feliformia</taxon>
        <taxon>Felidae</taxon>
        <taxon>Felinae</taxon>
        <taxon>Felis</taxon>
    </lineage>
</organism>
<dbReference type="SUPFAM" id="SSF53098">
    <property type="entry name" value="Ribonuclease H-like"/>
    <property type="match status" value="1"/>
</dbReference>
<name>A0ABI7X3P9_FELCA</name>
<proteinExistence type="inferred from homology"/>
<dbReference type="SUPFAM" id="SSF56672">
    <property type="entry name" value="DNA/RNA polymerases"/>
    <property type="match status" value="1"/>
</dbReference>
<dbReference type="Pfam" id="PF00075">
    <property type="entry name" value="RNase_H"/>
    <property type="match status" value="1"/>
</dbReference>
<accession>A0ABI7X3P9</accession>
<evidence type="ECO:0008006" key="6">
    <source>
        <dbReference type="Google" id="ProtNLM"/>
    </source>
</evidence>
<protein>
    <recommendedName>
        <fullName evidence="6">Reverse transcriptase domain-containing protein</fullName>
    </recommendedName>
</protein>
<dbReference type="GeneTree" id="ENSGT00940000163417"/>
<dbReference type="CDD" id="cd09273">
    <property type="entry name" value="RNase_HI_RT_Bel"/>
    <property type="match status" value="1"/>
</dbReference>
<reference evidence="4 5" key="1">
    <citation type="submission" date="2021-02" db="EMBL/GenBank/DDBJ databases">
        <title>Safari Cat Assemblies.</title>
        <authorList>
            <person name="Bredemeyer K.R."/>
            <person name="Murphy W.J."/>
        </authorList>
    </citation>
    <scope>NUCLEOTIDE SEQUENCE [LARGE SCALE GENOMIC DNA]</scope>
</reference>
<dbReference type="InterPro" id="IPR012337">
    <property type="entry name" value="RNaseH-like_sf"/>
</dbReference>
<dbReference type="PROSITE" id="PS50878">
    <property type="entry name" value="RT_POL"/>
    <property type="match status" value="1"/>
</dbReference>
<feature type="domain" description="Reverse transcriptase" evidence="2">
    <location>
        <begin position="17"/>
        <end position="208"/>
    </location>
</feature>
<reference evidence="4" key="2">
    <citation type="submission" date="2025-08" db="UniProtKB">
        <authorList>
            <consortium name="Ensembl"/>
        </authorList>
    </citation>
    <scope>IDENTIFICATION</scope>
    <source>
        <strain evidence="4">breed Abyssinian</strain>
    </source>
</reference>
<reference evidence="4" key="3">
    <citation type="submission" date="2025-09" db="UniProtKB">
        <authorList>
            <consortium name="Ensembl"/>
        </authorList>
    </citation>
    <scope>IDENTIFICATION</scope>
    <source>
        <strain evidence="4">breed Abyssinian</strain>
    </source>
</reference>
<dbReference type="PANTHER" id="PTHR33064">
    <property type="entry name" value="POL PROTEIN"/>
    <property type="match status" value="1"/>
</dbReference>
<dbReference type="PROSITE" id="PS50879">
    <property type="entry name" value="RNASE_H_1"/>
    <property type="match status" value="1"/>
</dbReference>
<comment type="similarity">
    <text evidence="1">Belongs to the beta type-B retroviral polymerase family. HERV class-II K(HML-2) pol subfamily.</text>
</comment>
<dbReference type="Ensembl" id="ENSFCTT00005026459.1">
    <property type="protein sequence ID" value="ENSFCTP00005017149.1"/>
    <property type="gene ID" value="ENSFCTG00005009488.1"/>
</dbReference>
<dbReference type="InterPro" id="IPR043128">
    <property type="entry name" value="Rev_trsase/Diguanyl_cyclase"/>
</dbReference>
<evidence type="ECO:0000313" key="5">
    <source>
        <dbReference type="Proteomes" id="UP000823872"/>
    </source>
</evidence>
<dbReference type="InterPro" id="IPR036397">
    <property type="entry name" value="RNaseH_sf"/>
</dbReference>
<dbReference type="Gene3D" id="3.30.420.10">
    <property type="entry name" value="Ribonuclease H-like superfamily/Ribonuclease H"/>
    <property type="match status" value="1"/>
</dbReference>
<dbReference type="InterPro" id="IPR002156">
    <property type="entry name" value="RNaseH_domain"/>
</dbReference>
<evidence type="ECO:0000259" key="3">
    <source>
        <dbReference type="PROSITE" id="PS50879"/>
    </source>
</evidence>
<evidence type="ECO:0000256" key="1">
    <source>
        <dbReference type="ARBA" id="ARBA00010879"/>
    </source>
</evidence>
<dbReference type="Pfam" id="PF00078">
    <property type="entry name" value="RVT_1"/>
    <property type="match status" value="1"/>
</dbReference>
<dbReference type="CDD" id="cd03715">
    <property type="entry name" value="RT_ZFREV_like"/>
    <property type="match status" value="1"/>
</dbReference>
<dbReference type="Gene3D" id="3.30.70.270">
    <property type="match status" value="1"/>
</dbReference>
<dbReference type="InterPro" id="IPR051320">
    <property type="entry name" value="Viral_Replic_Matur_Polypro"/>
</dbReference>
<dbReference type="InterPro" id="IPR000477">
    <property type="entry name" value="RT_dom"/>
</dbReference>
<dbReference type="InterPro" id="IPR043502">
    <property type="entry name" value="DNA/RNA_pol_sf"/>
</dbReference>
<feature type="domain" description="RNase H type-1" evidence="3">
    <location>
        <begin position="248"/>
        <end position="361"/>
    </location>
</feature>
<dbReference type="Gene3D" id="3.10.10.10">
    <property type="entry name" value="HIV Type 1 Reverse Transcriptase, subunit A, domain 1"/>
    <property type="match status" value="1"/>
</dbReference>
<evidence type="ECO:0000259" key="2">
    <source>
        <dbReference type="PROSITE" id="PS50878"/>
    </source>
</evidence>
<dbReference type="PANTHER" id="PTHR33064:SF29">
    <property type="entry name" value="PEPTIDASE A2 DOMAIN-CONTAINING PROTEIN-RELATED"/>
    <property type="match status" value="1"/>
</dbReference>
<sequence length="361" mass="40988">MSIEARNGITPHIRRLLDLGILRPCHSAWNTPLLPVRKPNSADYRPVQDLREVNRRVMDIHPTVPNPYTLLSALNPERQWYTVLDLKDAFFSLPLAPKSQELFAFEWSDPERGINGQLTWTRLSQGFKNSPTLFDEALHEDLGEYWNRNPEVTLLQYVDDLLIATETAEACLQGTRNLLRTLGALGYRASAKKAQICRSEVTYLGYLLRGGQRWLTDARKETVLRIPRPTMRRQVHGIREDLQDHPLPDAEVTWFTDGSSFVHQGRRYAGAAVTTETETVWAEPLPAGTSAQRAELVALTKALTLGKDKRLNVYTDSRYAFATAHIHGAIYRERGLLTAEGKTIKNKEEILALLKALWLPK</sequence>
<keyword evidence="5" id="KW-1185">Reference proteome</keyword>